<feature type="chain" id="PRO_5002356543" description="non-specific serine/threonine protein kinase" evidence="17">
    <location>
        <begin position="29"/>
        <end position="399"/>
    </location>
</feature>
<dbReference type="FunFam" id="3.80.10.10:FF:000041">
    <property type="entry name" value="LRR receptor-like serine/threonine-protein kinase ERECTA"/>
    <property type="match status" value="1"/>
</dbReference>
<comment type="catalytic activity">
    <reaction evidence="15">
        <text>L-seryl-[protein] + ATP = O-phospho-L-seryl-[protein] + ADP + H(+)</text>
        <dbReference type="Rhea" id="RHEA:17989"/>
        <dbReference type="Rhea" id="RHEA-COMP:9863"/>
        <dbReference type="Rhea" id="RHEA-COMP:11604"/>
        <dbReference type="ChEBI" id="CHEBI:15378"/>
        <dbReference type="ChEBI" id="CHEBI:29999"/>
        <dbReference type="ChEBI" id="CHEBI:30616"/>
        <dbReference type="ChEBI" id="CHEBI:83421"/>
        <dbReference type="ChEBI" id="CHEBI:456216"/>
        <dbReference type="EC" id="2.7.11.1"/>
    </reaction>
</comment>
<dbReference type="EnsemblPlants" id="OMERI03G24230.1">
    <property type="protein sequence ID" value="OMERI03G24230.1"/>
    <property type="gene ID" value="OMERI03G24230"/>
</dbReference>
<keyword evidence="7" id="KW-0808">Transferase</keyword>
<keyword evidence="3" id="KW-0134">Cell wall</keyword>
<feature type="compositionally biased region" description="Pro residues" evidence="16">
    <location>
        <begin position="33"/>
        <end position="43"/>
    </location>
</feature>
<feature type="compositionally biased region" description="Low complexity" evidence="16">
    <location>
        <begin position="44"/>
        <end position="57"/>
    </location>
</feature>
<evidence type="ECO:0000256" key="4">
    <source>
        <dbReference type="ARBA" id="ARBA00022525"/>
    </source>
</evidence>
<dbReference type="FunFam" id="3.80.10.10:FF:000224">
    <property type="entry name" value="Leucine-rich repeat extensin-like protein 1"/>
    <property type="match status" value="1"/>
</dbReference>
<dbReference type="InterPro" id="IPR032675">
    <property type="entry name" value="LRR_dom_sf"/>
</dbReference>
<reference evidence="18" key="1">
    <citation type="submission" date="2015-04" db="UniProtKB">
        <authorList>
            <consortium name="EnsemblPlants"/>
        </authorList>
    </citation>
    <scope>IDENTIFICATION</scope>
</reference>
<evidence type="ECO:0000256" key="11">
    <source>
        <dbReference type="ARBA" id="ARBA00023180"/>
    </source>
</evidence>
<feature type="signal peptide" evidence="17">
    <location>
        <begin position="1"/>
        <end position="28"/>
    </location>
</feature>
<keyword evidence="6" id="KW-0433">Leucine-rich repeat</keyword>
<dbReference type="STRING" id="40149.A0A0E0D3Z1"/>
<evidence type="ECO:0000256" key="3">
    <source>
        <dbReference type="ARBA" id="ARBA00022512"/>
    </source>
</evidence>
<evidence type="ECO:0000313" key="18">
    <source>
        <dbReference type="EnsemblPlants" id="OMERI03G24230.1"/>
    </source>
</evidence>
<dbReference type="eggNOG" id="ENOG502QTD8">
    <property type="taxonomic scope" value="Eukaryota"/>
</dbReference>
<dbReference type="Pfam" id="PF13855">
    <property type="entry name" value="LRR_8"/>
    <property type="match status" value="1"/>
</dbReference>
<accession>A0A0E0D3Z1</accession>
<feature type="region of interest" description="Disordered" evidence="16">
    <location>
        <begin position="33"/>
        <end position="57"/>
    </location>
</feature>
<sequence length="399" mass="42931">MQLILLSKPRTLQLFPLLLCLLLLPCLPQPLPSPSPSPSPSPASPSSSPSASPAARSLPLSPFNERLEAAYVAFQAWKHAITEDPKNLTQDWCGPFVCNYTGVYCAAAPDDPHVLTVAGVDLNHGDIAGCLPDHLGLLADVALLHLNSNRFRGTLPPSMQHMRLLFELDVSNNLLAGAFPTFLTSLPGLKFLDLRFNAFDGELPPAVFGRRLGLDAIFANDNRFNVSLSSASLTNSTASVIVLANTRLAGCLPPSIGDMADTLVELILLNTSISSCIPPEIGKLRKLKVLDLSHNDLAGELPASVGDMESLEVLNVGHNTLAGEVPEAICELPRLRNLTIAGNYFCDEPVSCLHVPLRDDRMNCIPDWPHQRSPEECIAFAHRPPPHCAADGCIVIPPP</sequence>
<dbReference type="EC" id="2.7.11.1" evidence="2"/>
<dbReference type="Proteomes" id="UP000008021">
    <property type="component" value="Chromosome 3"/>
</dbReference>
<organism evidence="18">
    <name type="scientific">Oryza meridionalis</name>
    <dbReference type="NCBI Taxonomy" id="40149"/>
    <lineage>
        <taxon>Eukaryota</taxon>
        <taxon>Viridiplantae</taxon>
        <taxon>Streptophyta</taxon>
        <taxon>Embryophyta</taxon>
        <taxon>Tracheophyta</taxon>
        <taxon>Spermatophyta</taxon>
        <taxon>Magnoliopsida</taxon>
        <taxon>Liliopsida</taxon>
        <taxon>Poales</taxon>
        <taxon>Poaceae</taxon>
        <taxon>BOP clade</taxon>
        <taxon>Oryzoideae</taxon>
        <taxon>Oryzeae</taxon>
        <taxon>Oryzinae</taxon>
        <taxon>Oryza</taxon>
    </lineage>
</organism>
<dbReference type="PANTHER" id="PTHR32093">
    <property type="entry name" value="LEUCINE-RICH REPEAT EXTENSIN-LIKE PROTEIN 3-RELATED"/>
    <property type="match status" value="1"/>
</dbReference>
<keyword evidence="12" id="KW-0379">Hydroxylation</keyword>
<keyword evidence="10" id="KW-0418">Kinase</keyword>
<evidence type="ECO:0000256" key="8">
    <source>
        <dbReference type="ARBA" id="ARBA00022729"/>
    </source>
</evidence>
<dbReference type="Gene3D" id="3.80.10.10">
    <property type="entry name" value="Ribonuclease Inhibitor"/>
    <property type="match status" value="1"/>
</dbReference>
<reference evidence="18" key="2">
    <citation type="submission" date="2018-05" db="EMBL/GenBank/DDBJ databases">
        <title>OmerRS3 (Oryza meridionalis Reference Sequence Version 3).</title>
        <authorList>
            <person name="Zhang J."/>
            <person name="Kudrna D."/>
            <person name="Lee S."/>
            <person name="Talag J."/>
            <person name="Welchert J."/>
            <person name="Wing R.A."/>
        </authorList>
    </citation>
    <scope>NUCLEOTIDE SEQUENCE [LARGE SCALE GENOMIC DNA]</scope>
    <source>
        <strain evidence="18">cv. OR44</strain>
    </source>
</reference>
<evidence type="ECO:0000256" key="15">
    <source>
        <dbReference type="ARBA" id="ARBA00048679"/>
    </source>
</evidence>
<dbReference type="PANTHER" id="PTHR32093:SF152">
    <property type="entry name" value="LEUCINE RICH REPEAT FAMILY PROTEIN, EXPRESSED"/>
    <property type="match status" value="1"/>
</dbReference>
<dbReference type="InterPro" id="IPR051582">
    <property type="entry name" value="LRR_extensin-like_regulator"/>
</dbReference>
<evidence type="ECO:0000256" key="13">
    <source>
        <dbReference type="ARBA" id="ARBA00041871"/>
    </source>
</evidence>
<evidence type="ECO:0000313" key="19">
    <source>
        <dbReference type="Proteomes" id="UP000008021"/>
    </source>
</evidence>
<evidence type="ECO:0000256" key="12">
    <source>
        <dbReference type="ARBA" id="ARBA00023278"/>
    </source>
</evidence>
<proteinExistence type="predicted"/>
<dbReference type="Gramene" id="OMERI03G24230.1">
    <property type="protein sequence ID" value="OMERI03G24230.1"/>
    <property type="gene ID" value="OMERI03G24230"/>
</dbReference>
<evidence type="ECO:0000256" key="14">
    <source>
        <dbReference type="ARBA" id="ARBA00047899"/>
    </source>
</evidence>
<keyword evidence="9" id="KW-0677">Repeat</keyword>
<evidence type="ECO:0000256" key="6">
    <source>
        <dbReference type="ARBA" id="ARBA00022614"/>
    </source>
</evidence>
<evidence type="ECO:0000256" key="1">
    <source>
        <dbReference type="ARBA" id="ARBA00004191"/>
    </source>
</evidence>
<dbReference type="SUPFAM" id="SSF52058">
    <property type="entry name" value="L domain-like"/>
    <property type="match status" value="1"/>
</dbReference>
<protein>
    <recommendedName>
        <fullName evidence="2">non-specific serine/threonine protein kinase</fullName>
        <ecNumber evidence="2">2.7.11.1</ecNumber>
    </recommendedName>
    <alternativeName>
        <fullName evidence="13">Cell wall hydroxyproline-rich glycoprotein</fullName>
    </alternativeName>
</protein>
<evidence type="ECO:0000256" key="17">
    <source>
        <dbReference type="SAM" id="SignalP"/>
    </source>
</evidence>
<evidence type="ECO:0000256" key="2">
    <source>
        <dbReference type="ARBA" id="ARBA00012513"/>
    </source>
</evidence>
<evidence type="ECO:0000256" key="7">
    <source>
        <dbReference type="ARBA" id="ARBA00022679"/>
    </source>
</evidence>
<evidence type="ECO:0000256" key="5">
    <source>
        <dbReference type="ARBA" id="ARBA00022527"/>
    </source>
</evidence>
<dbReference type="SMART" id="SM00369">
    <property type="entry name" value="LRR_TYP"/>
    <property type="match status" value="3"/>
</dbReference>
<dbReference type="InterPro" id="IPR003591">
    <property type="entry name" value="Leu-rich_rpt_typical-subtyp"/>
</dbReference>
<evidence type="ECO:0000256" key="10">
    <source>
        <dbReference type="ARBA" id="ARBA00022777"/>
    </source>
</evidence>
<keyword evidence="19" id="KW-1185">Reference proteome</keyword>
<keyword evidence="4" id="KW-0964">Secreted</keyword>
<dbReference type="GO" id="GO:0004674">
    <property type="term" value="F:protein serine/threonine kinase activity"/>
    <property type="evidence" value="ECO:0007669"/>
    <property type="project" value="UniProtKB-KW"/>
</dbReference>
<dbReference type="AlphaFoldDB" id="A0A0E0D3Z1"/>
<dbReference type="PRINTS" id="PR00019">
    <property type="entry name" value="LEURICHRPT"/>
</dbReference>
<comment type="subcellular location">
    <subcellularLocation>
        <location evidence="1">Secreted</location>
        <location evidence="1">Cell wall</location>
    </subcellularLocation>
</comment>
<name>A0A0E0D3Z1_9ORYZ</name>
<keyword evidence="11" id="KW-0325">Glycoprotein</keyword>
<comment type="catalytic activity">
    <reaction evidence="14">
        <text>L-threonyl-[protein] + ATP = O-phospho-L-threonyl-[protein] + ADP + H(+)</text>
        <dbReference type="Rhea" id="RHEA:46608"/>
        <dbReference type="Rhea" id="RHEA-COMP:11060"/>
        <dbReference type="Rhea" id="RHEA-COMP:11605"/>
        <dbReference type="ChEBI" id="CHEBI:15378"/>
        <dbReference type="ChEBI" id="CHEBI:30013"/>
        <dbReference type="ChEBI" id="CHEBI:30616"/>
        <dbReference type="ChEBI" id="CHEBI:61977"/>
        <dbReference type="ChEBI" id="CHEBI:456216"/>
        <dbReference type="EC" id="2.7.11.1"/>
    </reaction>
</comment>
<keyword evidence="8 17" id="KW-0732">Signal</keyword>
<evidence type="ECO:0000256" key="9">
    <source>
        <dbReference type="ARBA" id="ARBA00022737"/>
    </source>
</evidence>
<keyword evidence="5" id="KW-0723">Serine/threonine-protein kinase</keyword>
<evidence type="ECO:0000256" key="16">
    <source>
        <dbReference type="SAM" id="MobiDB-lite"/>
    </source>
</evidence>
<dbReference type="HOGENOM" id="CLU_000288_23_1_1"/>
<dbReference type="InterPro" id="IPR001611">
    <property type="entry name" value="Leu-rich_rpt"/>
</dbReference>